<dbReference type="Pfam" id="PF07650">
    <property type="entry name" value="KH_2"/>
    <property type="match status" value="1"/>
</dbReference>
<dbReference type="PANTHER" id="PTHR42698">
    <property type="entry name" value="GTPASE ERA"/>
    <property type="match status" value="1"/>
</dbReference>
<dbReference type="AlphaFoldDB" id="A0A9N9E8W9"/>
<name>A0A9N9E8W9_9GLOM</name>
<organism evidence="10 11">
    <name type="scientific">Paraglomus brasilianum</name>
    <dbReference type="NCBI Taxonomy" id="144538"/>
    <lineage>
        <taxon>Eukaryota</taxon>
        <taxon>Fungi</taxon>
        <taxon>Fungi incertae sedis</taxon>
        <taxon>Mucoromycota</taxon>
        <taxon>Glomeromycotina</taxon>
        <taxon>Glomeromycetes</taxon>
        <taxon>Paraglomerales</taxon>
        <taxon>Paraglomeraceae</taxon>
        <taxon>Paraglomus</taxon>
    </lineage>
</organism>
<dbReference type="Gene3D" id="3.40.50.300">
    <property type="entry name" value="P-loop containing nucleotide triphosphate hydrolases"/>
    <property type="match status" value="1"/>
</dbReference>
<evidence type="ECO:0000313" key="11">
    <source>
        <dbReference type="Proteomes" id="UP000789739"/>
    </source>
</evidence>
<dbReference type="NCBIfam" id="NF000908">
    <property type="entry name" value="PRK00089.1"/>
    <property type="match status" value="1"/>
</dbReference>
<gene>
    <name evidence="10" type="ORF">PBRASI_LOCUS10992</name>
</gene>
<dbReference type="CDD" id="cd22534">
    <property type="entry name" value="KH-II_Era"/>
    <property type="match status" value="1"/>
</dbReference>
<dbReference type="PROSITE" id="PS51713">
    <property type="entry name" value="G_ERA"/>
    <property type="match status" value="1"/>
</dbReference>
<feature type="region of interest" description="G5" evidence="6">
    <location>
        <begin position="172"/>
        <end position="174"/>
    </location>
</feature>
<evidence type="ECO:0000256" key="2">
    <source>
        <dbReference type="ARBA" id="ARBA00022741"/>
    </source>
</evidence>
<dbReference type="InterPro" id="IPR005225">
    <property type="entry name" value="Small_GTP-bd"/>
</dbReference>
<dbReference type="InterPro" id="IPR006073">
    <property type="entry name" value="GTP-bd"/>
</dbReference>
<keyword evidence="2 6" id="KW-0547">Nucleotide-binding</keyword>
<dbReference type="GO" id="GO:0019843">
    <property type="term" value="F:rRNA binding"/>
    <property type="evidence" value="ECO:0007669"/>
    <property type="project" value="TreeGrafter"/>
</dbReference>
<evidence type="ECO:0000256" key="1">
    <source>
        <dbReference type="ARBA" id="ARBA00007921"/>
    </source>
</evidence>
<feature type="region of interest" description="G3" evidence="6">
    <location>
        <begin position="74"/>
        <end position="77"/>
    </location>
</feature>
<keyword evidence="11" id="KW-1185">Reference proteome</keyword>
<evidence type="ECO:0000259" key="9">
    <source>
        <dbReference type="PROSITE" id="PS51713"/>
    </source>
</evidence>
<dbReference type="GO" id="GO:0000028">
    <property type="term" value="P:ribosomal small subunit assembly"/>
    <property type="evidence" value="ECO:0007669"/>
    <property type="project" value="TreeGrafter"/>
</dbReference>
<dbReference type="Proteomes" id="UP000789739">
    <property type="component" value="Unassembled WGS sequence"/>
</dbReference>
<keyword evidence="3 5" id="KW-0694">RNA-binding</keyword>
<keyword evidence="4 6" id="KW-0342">GTP-binding</keyword>
<feature type="region of interest" description="G1" evidence="6">
    <location>
        <begin position="27"/>
        <end position="34"/>
    </location>
</feature>
<protein>
    <submittedName>
        <fullName evidence="10">7025_t:CDS:1</fullName>
    </submittedName>
</protein>
<dbReference type="InterPro" id="IPR027417">
    <property type="entry name" value="P-loop_NTPase"/>
</dbReference>
<dbReference type="GO" id="GO:0005525">
    <property type="term" value="F:GTP binding"/>
    <property type="evidence" value="ECO:0007669"/>
    <property type="project" value="UniProtKB-UniRule"/>
</dbReference>
<evidence type="ECO:0000256" key="4">
    <source>
        <dbReference type="ARBA" id="ARBA00023134"/>
    </source>
</evidence>
<feature type="domain" description="Era-type G" evidence="9">
    <location>
        <begin position="19"/>
        <end position="195"/>
    </location>
</feature>
<dbReference type="InterPro" id="IPR030388">
    <property type="entry name" value="G_ERA_dom"/>
</dbReference>
<comment type="caution">
    <text evidence="10">The sequence shown here is derived from an EMBL/GenBank/DDBJ whole genome shotgun (WGS) entry which is preliminary data.</text>
</comment>
<dbReference type="InterPro" id="IPR009019">
    <property type="entry name" value="KH_sf_prok-type"/>
</dbReference>
<proteinExistence type="inferred from homology"/>
<dbReference type="NCBIfam" id="TIGR00231">
    <property type="entry name" value="small_GTP"/>
    <property type="match status" value="1"/>
</dbReference>
<dbReference type="EMBL" id="CAJVPI010004077">
    <property type="protein sequence ID" value="CAG8664931.1"/>
    <property type="molecule type" value="Genomic_DNA"/>
</dbReference>
<dbReference type="OrthoDB" id="188276at2759"/>
<dbReference type="SUPFAM" id="SSF52540">
    <property type="entry name" value="P-loop containing nucleoside triphosphate hydrolases"/>
    <property type="match status" value="1"/>
</dbReference>
<evidence type="ECO:0000256" key="3">
    <source>
        <dbReference type="ARBA" id="ARBA00022884"/>
    </source>
</evidence>
<dbReference type="InterPro" id="IPR005662">
    <property type="entry name" value="GTPase_Era-like"/>
</dbReference>
<evidence type="ECO:0000313" key="10">
    <source>
        <dbReference type="EMBL" id="CAG8664931.1"/>
    </source>
</evidence>
<evidence type="ECO:0000259" key="8">
    <source>
        <dbReference type="PROSITE" id="PS50823"/>
    </source>
</evidence>
<dbReference type="Gene3D" id="3.30.300.20">
    <property type="match status" value="1"/>
</dbReference>
<evidence type="ECO:0000256" key="7">
    <source>
        <dbReference type="RuleBase" id="RU003761"/>
    </source>
</evidence>
<comment type="similarity">
    <text evidence="1 6 7">Belongs to the TRAFAC class TrmE-Era-EngA-EngB-Septin-like GTPase superfamily. Era GTPase family.</text>
</comment>
<dbReference type="NCBIfam" id="TIGR00436">
    <property type="entry name" value="era"/>
    <property type="match status" value="1"/>
</dbReference>
<dbReference type="HAMAP" id="MF_00367">
    <property type="entry name" value="GTPase_Era"/>
    <property type="match status" value="1"/>
</dbReference>
<dbReference type="CDD" id="cd04163">
    <property type="entry name" value="Era"/>
    <property type="match status" value="1"/>
</dbReference>
<dbReference type="Pfam" id="PF01926">
    <property type="entry name" value="MMR_HSR1"/>
    <property type="match status" value="1"/>
</dbReference>
<dbReference type="InterPro" id="IPR004044">
    <property type="entry name" value="KH_dom_type_2"/>
</dbReference>
<evidence type="ECO:0000256" key="6">
    <source>
        <dbReference type="PROSITE-ProRule" id="PRU01050"/>
    </source>
</evidence>
<feature type="non-terminal residue" evidence="10">
    <location>
        <position position="304"/>
    </location>
</feature>
<dbReference type="PANTHER" id="PTHR42698:SF1">
    <property type="entry name" value="GTPASE ERA, MITOCHONDRIAL"/>
    <property type="match status" value="1"/>
</dbReference>
<evidence type="ECO:0000256" key="5">
    <source>
        <dbReference type="PROSITE-ProRule" id="PRU00118"/>
    </source>
</evidence>
<sequence>ISKKMPSISYAIIQPPNPKILKVAIMGAPNAGKSTLLNSLLGETVSIVSDKAHTTRQRTAAILTEGSYQIIFLDTPGVVSGKNKHRFNRELVNAAWHTLQEADHLLVVVDAFRASTKSTYTEETMFDRLNRYSIPATLCFNKIDMLANQRDQDKLSQKYHHLYNNIKGTLFISALHLENVNELKAKLFSYAYSHKWLYSPSQKVDMSEIRRIEEFIRAEFFDRFYDYIPYMIKLNNLWMEEQDDGRLKIVEEVQLERDSQEKIVVGKNGNVIKEITTSAKSNIERALGKSVDLYLKVRVEKKKG</sequence>
<feature type="region of interest" description="G4" evidence="6">
    <location>
        <begin position="141"/>
        <end position="144"/>
    </location>
</feature>
<dbReference type="PRINTS" id="PR00326">
    <property type="entry name" value="GTP1OBG"/>
</dbReference>
<dbReference type="InterPro" id="IPR015946">
    <property type="entry name" value="KH_dom-like_a/b"/>
</dbReference>
<reference evidence="10" key="1">
    <citation type="submission" date="2021-06" db="EMBL/GenBank/DDBJ databases">
        <authorList>
            <person name="Kallberg Y."/>
            <person name="Tangrot J."/>
            <person name="Rosling A."/>
        </authorList>
    </citation>
    <scope>NUCLEOTIDE SEQUENCE</scope>
    <source>
        <strain evidence="10">BR232B</strain>
    </source>
</reference>
<accession>A0A9N9E8W9</accession>
<feature type="region of interest" description="G2" evidence="6">
    <location>
        <begin position="53"/>
        <end position="57"/>
    </location>
</feature>
<dbReference type="GO" id="GO:0043024">
    <property type="term" value="F:ribosomal small subunit binding"/>
    <property type="evidence" value="ECO:0007669"/>
    <property type="project" value="TreeGrafter"/>
</dbReference>
<dbReference type="PROSITE" id="PS50823">
    <property type="entry name" value="KH_TYPE_2"/>
    <property type="match status" value="1"/>
</dbReference>
<feature type="domain" description="KH type-2" evidence="8">
    <location>
        <begin position="224"/>
        <end position="301"/>
    </location>
</feature>
<dbReference type="SUPFAM" id="SSF54814">
    <property type="entry name" value="Prokaryotic type KH domain (KH-domain type II)"/>
    <property type="match status" value="1"/>
</dbReference>